<dbReference type="OMA" id="FPPWQTR"/>
<gene>
    <name evidence="14" type="ORF">RHOBADRAFT_54632</name>
</gene>
<accession>A0A0P9GKV7</accession>
<dbReference type="STRING" id="578459.A0A0P9GKV7"/>
<dbReference type="OrthoDB" id="3057168at2759"/>
<dbReference type="GeneID" id="28977870"/>
<dbReference type="AlphaFoldDB" id="A0A0P9GKV7"/>
<dbReference type="Proteomes" id="UP000053890">
    <property type="component" value="Unassembled WGS sequence"/>
</dbReference>
<dbReference type="GO" id="GO:0045547">
    <property type="term" value="F:ditrans,polycis-polyprenyl diphosphate synthase [(2E,6E)-farnesyl diphosphate specific] activity"/>
    <property type="evidence" value="ECO:0007669"/>
    <property type="project" value="UniProtKB-EC"/>
</dbReference>
<dbReference type="PANTHER" id="PTHR21528">
    <property type="entry name" value="DEHYDRODOLICHYL DIPHOSPHATE SYNTHASE COMPLEX SUBUNIT NUS1"/>
    <property type="match status" value="1"/>
</dbReference>
<proteinExistence type="inferred from homology"/>
<evidence type="ECO:0000256" key="3">
    <source>
        <dbReference type="ARBA" id="ARBA00004922"/>
    </source>
</evidence>
<organism evidence="14 15">
    <name type="scientific">Rhodotorula graminis (strain WP1)</name>
    <dbReference type="NCBI Taxonomy" id="578459"/>
    <lineage>
        <taxon>Eukaryota</taxon>
        <taxon>Fungi</taxon>
        <taxon>Dikarya</taxon>
        <taxon>Basidiomycota</taxon>
        <taxon>Pucciniomycotina</taxon>
        <taxon>Microbotryomycetes</taxon>
        <taxon>Sporidiobolales</taxon>
        <taxon>Sporidiobolaceae</taxon>
        <taxon>Rhodotorula</taxon>
    </lineage>
</organism>
<dbReference type="InterPro" id="IPR036424">
    <property type="entry name" value="UPP_synth-like_sf"/>
</dbReference>
<dbReference type="UniPathway" id="UPA00378"/>
<comment type="catalytic activity">
    <reaction evidence="12">
        <text>n isopentenyl diphosphate + (2E,6E)-farnesyl diphosphate = a di-trans,poly-cis-polyprenyl diphosphate + n diphosphate</text>
        <dbReference type="Rhea" id="RHEA:53008"/>
        <dbReference type="Rhea" id="RHEA-COMP:19494"/>
        <dbReference type="ChEBI" id="CHEBI:33019"/>
        <dbReference type="ChEBI" id="CHEBI:128769"/>
        <dbReference type="ChEBI" id="CHEBI:136960"/>
        <dbReference type="ChEBI" id="CHEBI:175763"/>
        <dbReference type="EC" id="2.5.1.87"/>
    </reaction>
</comment>
<dbReference type="EC" id="2.5.1.87" evidence="5"/>
<evidence type="ECO:0000256" key="13">
    <source>
        <dbReference type="SAM" id="MobiDB-lite"/>
    </source>
</evidence>
<dbReference type="PANTHER" id="PTHR21528:SF0">
    <property type="entry name" value="DEHYDRODOLICHYL DIPHOSPHATE SYNTHASE COMPLEX SUBUNIT NUS1"/>
    <property type="match status" value="1"/>
</dbReference>
<dbReference type="GO" id="GO:1904423">
    <property type="term" value="C:dehydrodolichyl diphosphate synthase complex"/>
    <property type="evidence" value="ECO:0007669"/>
    <property type="project" value="InterPro"/>
</dbReference>
<dbReference type="SUPFAM" id="SSF64005">
    <property type="entry name" value="Undecaprenyl diphosphate synthase"/>
    <property type="match status" value="2"/>
</dbReference>
<keyword evidence="11" id="KW-0472">Membrane</keyword>
<name>A0A0P9GKV7_RHOGW</name>
<dbReference type="EMBL" id="KQ474081">
    <property type="protein sequence ID" value="KPV74071.1"/>
    <property type="molecule type" value="Genomic_DNA"/>
</dbReference>
<evidence type="ECO:0000313" key="14">
    <source>
        <dbReference type="EMBL" id="KPV74071.1"/>
    </source>
</evidence>
<reference evidence="14 15" key="1">
    <citation type="journal article" date="2015" name="Front. Microbiol.">
        <title>Genome sequence of the plant growth promoting endophytic yeast Rhodotorula graminis WP1.</title>
        <authorList>
            <person name="Firrincieli A."/>
            <person name="Otillar R."/>
            <person name="Salamov A."/>
            <person name="Schmutz J."/>
            <person name="Khan Z."/>
            <person name="Redman R.S."/>
            <person name="Fleck N.D."/>
            <person name="Lindquist E."/>
            <person name="Grigoriev I.V."/>
            <person name="Doty S.L."/>
        </authorList>
    </citation>
    <scope>NUCLEOTIDE SEQUENCE [LARGE SCALE GENOMIC DNA]</scope>
    <source>
        <strain evidence="14 15">WP1</strain>
    </source>
</reference>
<evidence type="ECO:0000256" key="4">
    <source>
        <dbReference type="ARBA" id="ARBA00005432"/>
    </source>
</evidence>
<evidence type="ECO:0000256" key="6">
    <source>
        <dbReference type="ARBA" id="ARBA00022679"/>
    </source>
</evidence>
<comment type="pathway">
    <text evidence="3">Protein modification; protein glycosylation.</text>
</comment>
<keyword evidence="8" id="KW-0256">Endoplasmic reticulum</keyword>
<comment type="similarity">
    <text evidence="4">Belongs to the UPP synthase family.</text>
</comment>
<dbReference type="GO" id="GO:0005789">
    <property type="term" value="C:endoplasmic reticulum membrane"/>
    <property type="evidence" value="ECO:0007669"/>
    <property type="project" value="UniProtKB-SubCell"/>
</dbReference>
<evidence type="ECO:0000256" key="9">
    <source>
        <dbReference type="ARBA" id="ARBA00022842"/>
    </source>
</evidence>
<evidence type="ECO:0000256" key="5">
    <source>
        <dbReference type="ARBA" id="ARBA00012596"/>
    </source>
</evidence>
<evidence type="ECO:0000256" key="10">
    <source>
        <dbReference type="ARBA" id="ARBA00022989"/>
    </source>
</evidence>
<evidence type="ECO:0000256" key="11">
    <source>
        <dbReference type="ARBA" id="ARBA00023136"/>
    </source>
</evidence>
<dbReference type="Gene3D" id="3.40.1180.10">
    <property type="entry name" value="Decaprenyl diphosphate synthase-like"/>
    <property type="match status" value="1"/>
</dbReference>
<keyword evidence="15" id="KW-1185">Reference proteome</keyword>
<comment type="subcellular location">
    <subcellularLocation>
        <location evidence="2">Endoplasmic reticulum membrane</location>
    </subcellularLocation>
</comment>
<evidence type="ECO:0000256" key="7">
    <source>
        <dbReference type="ARBA" id="ARBA00022692"/>
    </source>
</evidence>
<keyword evidence="9" id="KW-0460">Magnesium</keyword>
<keyword evidence="10" id="KW-1133">Transmembrane helix</keyword>
<protein>
    <recommendedName>
        <fullName evidence="5">ditrans,polycis-polyprenyl diphosphate synthase [(2E,6E)-farnesyldiphosphate specific]</fullName>
        <ecNumber evidence="5">2.5.1.87</ecNumber>
    </recommendedName>
</protein>
<comment type="cofactor">
    <cofactor evidence="1">
        <name>Mg(2+)</name>
        <dbReference type="ChEBI" id="CHEBI:18420"/>
    </cofactor>
</comment>
<evidence type="ECO:0000256" key="2">
    <source>
        <dbReference type="ARBA" id="ARBA00004586"/>
    </source>
</evidence>
<dbReference type="RefSeq" id="XP_018270120.1">
    <property type="nucleotide sequence ID" value="XM_018417422.1"/>
</dbReference>
<keyword evidence="7" id="KW-0812">Transmembrane</keyword>
<feature type="region of interest" description="Disordered" evidence="13">
    <location>
        <begin position="189"/>
        <end position="210"/>
    </location>
</feature>
<keyword evidence="6" id="KW-0808">Transferase</keyword>
<evidence type="ECO:0000313" key="15">
    <source>
        <dbReference type="Proteomes" id="UP000053890"/>
    </source>
</evidence>
<evidence type="ECO:0000256" key="1">
    <source>
        <dbReference type="ARBA" id="ARBA00001946"/>
    </source>
</evidence>
<dbReference type="InterPro" id="IPR038887">
    <property type="entry name" value="Nus1/NgBR"/>
</dbReference>
<sequence>MSTLVSTLLYPVHLAVLTSLHAVLASARLGRLILRLVQLVPSPSPRRRVKPAPASDLEAARWRKLPRHLAVALVPGRGGWDGQDALRIKVDGVERLLGWCTELGVRTLSVYDETGLLVRHAARVAQELELAVVGTQEDIEMEGMATLGAQIASKDVEPGAPDPGGAPPHAAAVVVLPDLAQDDASSFTLVDTASPPRPSSPIPSAAPSTPTLHLLSRAAGRPRLARLAARLAASGTGGTGGEGKKGELTAEEVAGAIDALPLGEPDLLLVLGGSYLRLLGFPPWQLRLTELHHHSHPTWLPAVEVQYAHLRAALDTYGRAEMRLGR</sequence>
<evidence type="ECO:0000256" key="8">
    <source>
        <dbReference type="ARBA" id="ARBA00022824"/>
    </source>
</evidence>
<evidence type="ECO:0000256" key="12">
    <source>
        <dbReference type="ARBA" id="ARBA00047353"/>
    </source>
</evidence>